<name>A0A7N0ZTH0_KALFE</name>
<dbReference type="PANTHER" id="PTHR36394">
    <property type="entry name" value="OS01G0277700 PROTEIN"/>
    <property type="match status" value="1"/>
</dbReference>
<evidence type="ECO:0000313" key="1">
    <source>
        <dbReference type="EnsemblPlants" id="Kaladp0033s0034.1.v1.1"/>
    </source>
</evidence>
<evidence type="ECO:0000313" key="2">
    <source>
        <dbReference type="Proteomes" id="UP000594263"/>
    </source>
</evidence>
<accession>A0A7N0ZTH0</accession>
<dbReference type="EnsemblPlants" id="Kaladp0033s0034.1.v1.1">
    <property type="protein sequence ID" value="Kaladp0033s0034.1.v1.1"/>
    <property type="gene ID" value="Kaladp0033s0034.v1.1"/>
</dbReference>
<protein>
    <submittedName>
        <fullName evidence="1">Uncharacterized protein</fullName>
    </submittedName>
</protein>
<organism evidence="1 2">
    <name type="scientific">Kalanchoe fedtschenkoi</name>
    <name type="common">Lavender scallops</name>
    <name type="synonym">South American air plant</name>
    <dbReference type="NCBI Taxonomy" id="63787"/>
    <lineage>
        <taxon>Eukaryota</taxon>
        <taxon>Viridiplantae</taxon>
        <taxon>Streptophyta</taxon>
        <taxon>Embryophyta</taxon>
        <taxon>Tracheophyta</taxon>
        <taxon>Spermatophyta</taxon>
        <taxon>Magnoliopsida</taxon>
        <taxon>eudicotyledons</taxon>
        <taxon>Gunneridae</taxon>
        <taxon>Pentapetalae</taxon>
        <taxon>Saxifragales</taxon>
        <taxon>Crassulaceae</taxon>
        <taxon>Kalanchoe</taxon>
    </lineage>
</organism>
<dbReference type="Proteomes" id="UP000594263">
    <property type="component" value="Unplaced"/>
</dbReference>
<sequence length="58" mass="6759">MDSISAEDLPTIDGITTVSLLHSFIPMHWLPFSISSRFQKWTLSHSVHYGFHQLVWFL</sequence>
<reference evidence="1" key="1">
    <citation type="submission" date="2021-01" db="UniProtKB">
        <authorList>
            <consortium name="EnsemblPlants"/>
        </authorList>
    </citation>
    <scope>IDENTIFICATION</scope>
</reference>
<proteinExistence type="predicted"/>
<dbReference type="PANTHER" id="PTHR36394:SF1">
    <property type="entry name" value="OS01G0277700 PROTEIN"/>
    <property type="match status" value="1"/>
</dbReference>
<dbReference type="Gramene" id="Kaladp0033s0034.1.v1.1">
    <property type="protein sequence ID" value="Kaladp0033s0034.1.v1.1"/>
    <property type="gene ID" value="Kaladp0033s0034.v1.1"/>
</dbReference>
<keyword evidence="2" id="KW-1185">Reference proteome</keyword>
<dbReference type="AlphaFoldDB" id="A0A7N0ZTH0"/>